<feature type="region of interest" description="Phosphopantothenate--cysteine ligase" evidence="3">
    <location>
        <begin position="190"/>
        <end position="401"/>
    </location>
</feature>
<keyword evidence="2 3" id="KW-0456">Lyase</keyword>
<comment type="caution">
    <text evidence="3">Lacks conserved residue(s) required for the propagation of feature annotation.</text>
</comment>
<dbReference type="Pfam" id="PF04127">
    <property type="entry name" value="DFP"/>
    <property type="match status" value="1"/>
</dbReference>
<feature type="domain" description="Flavoprotein" evidence="5">
    <location>
        <begin position="6"/>
        <end position="177"/>
    </location>
</feature>
<dbReference type="PANTHER" id="PTHR14359:SF6">
    <property type="entry name" value="PHOSPHOPANTOTHENOYLCYSTEINE DECARBOXYLASE"/>
    <property type="match status" value="1"/>
</dbReference>
<dbReference type="RefSeq" id="WP_066662778.1">
    <property type="nucleotide sequence ID" value="NZ_CP011402.1"/>
</dbReference>
<dbReference type="InterPro" id="IPR005252">
    <property type="entry name" value="CoaBC"/>
</dbReference>
<keyword evidence="3 4" id="KW-0288">FMN</keyword>
<dbReference type="AlphaFoldDB" id="A0A172RYN6"/>
<feature type="binding site" evidence="3">
    <location>
        <position position="343"/>
    </location>
    <ligand>
        <name>CTP</name>
        <dbReference type="ChEBI" id="CHEBI:37563"/>
    </ligand>
</feature>
<keyword evidence="3 4" id="KW-0285">Flavoprotein</keyword>
<comment type="cofactor">
    <cofactor evidence="3">
        <name>Mg(2+)</name>
        <dbReference type="ChEBI" id="CHEBI:18420"/>
    </cofactor>
</comment>
<evidence type="ECO:0000313" key="8">
    <source>
        <dbReference type="Proteomes" id="UP000182975"/>
    </source>
</evidence>
<evidence type="ECO:0000313" key="7">
    <source>
        <dbReference type="EMBL" id="SEO76751.1"/>
    </source>
</evidence>
<proteinExistence type="inferred from homology"/>
<dbReference type="STRING" id="79604.AAY81_06280"/>
<feature type="binding site" evidence="3">
    <location>
        <position position="325"/>
    </location>
    <ligand>
        <name>CTP</name>
        <dbReference type="ChEBI" id="CHEBI:37563"/>
    </ligand>
</feature>
<feature type="binding site" evidence="3">
    <location>
        <begin position="307"/>
        <end position="310"/>
    </location>
    <ligand>
        <name>CTP</name>
        <dbReference type="ChEBI" id="CHEBI:37563"/>
    </ligand>
</feature>
<dbReference type="NCBIfam" id="TIGR00521">
    <property type="entry name" value="coaBC_dfp"/>
    <property type="match status" value="1"/>
</dbReference>
<dbReference type="HAMAP" id="MF_02225">
    <property type="entry name" value="CoaBC"/>
    <property type="match status" value="1"/>
</dbReference>
<feature type="domain" description="DNA/pantothenate metabolism flavoprotein C-terminal" evidence="6">
    <location>
        <begin position="185"/>
        <end position="394"/>
    </location>
</feature>
<dbReference type="InterPro" id="IPR036551">
    <property type="entry name" value="Flavin_trans-like"/>
</dbReference>
<evidence type="ECO:0000259" key="5">
    <source>
        <dbReference type="Pfam" id="PF02441"/>
    </source>
</evidence>
<dbReference type="GO" id="GO:0004632">
    <property type="term" value="F:phosphopantothenate--cysteine ligase activity"/>
    <property type="evidence" value="ECO:0007669"/>
    <property type="project" value="UniProtKB-UniRule"/>
</dbReference>
<dbReference type="Gene3D" id="3.40.50.10300">
    <property type="entry name" value="CoaB-like"/>
    <property type="match status" value="1"/>
</dbReference>
<dbReference type="Proteomes" id="UP000182975">
    <property type="component" value="Unassembled WGS sequence"/>
</dbReference>
<dbReference type="PATRIC" id="fig|79604.3.peg.1269"/>
<evidence type="ECO:0000256" key="3">
    <source>
        <dbReference type="HAMAP-Rule" id="MF_02225"/>
    </source>
</evidence>
<dbReference type="Gene3D" id="3.40.50.1950">
    <property type="entry name" value="Flavin prenyltransferase-like"/>
    <property type="match status" value="1"/>
</dbReference>
<dbReference type="GO" id="GO:0046872">
    <property type="term" value="F:metal ion binding"/>
    <property type="evidence" value="ECO:0007669"/>
    <property type="project" value="UniProtKB-KW"/>
</dbReference>
<comment type="catalytic activity">
    <reaction evidence="3 4">
        <text>(R)-4'-phosphopantothenate + L-cysteine + CTP = N-[(R)-4-phosphopantothenoyl]-L-cysteine + CMP + diphosphate + H(+)</text>
        <dbReference type="Rhea" id="RHEA:19397"/>
        <dbReference type="ChEBI" id="CHEBI:10986"/>
        <dbReference type="ChEBI" id="CHEBI:15378"/>
        <dbReference type="ChEBI" id="CHEBI:33019"/>
        <dbReference type="ChEBI" id="CHEBI:35235"/>
        <dbReference type="ChEBI" id="CHEBI:37563"/>
        <dbReference type="ChEBI" id="CHEBI:59458"/>
        <dbReference type="ChEBI" id="CHEBI:60377"/>
        <dbReference type="EC" id="6.3.2.5"/>
    </reaction>
</comment>
<name>A0A172RYN6_9ACTN</name>
<dbReference type="GO" id="GO:0015941">
    <property type="term" value="P:pantothenate catabolic process"/>
    <property type="evidence" value="ECO:0007669"/>
    <property type="project" value="InterPro"/>
</dbReference>
<dbReference type="EC" id="6.3.2.5" evidence="3"/>
<evidence type="ECO:0000256" key="2">
    <source>
        <dbReference type="ARBA" id="ARBA00023239"/>
    </source>
</evidence>
<comment type="pathway">
    <text evidence="3 4">Cofactor biosynthesis; coenzyme A biosynthesis; CoA from (R)-pantothenate: step 2/5.</text>
</comment>
<comment type="pathway">
    <text evidence="3 4">Cofactor biosynthesis; coenzyme A biosynthesis; CoA from (R)-pantothenate: step 3/5.</text>
</comment>
<comment type="cofactor">
    <cofactor evidence="3">
        <name>FMN</name>
        <dbReference type="ChEBI" id="CHEBI:58210"/>
    </cofactor>
    <text evidence="3">Binds 1 FMN per subunit.</text>
</comment>
<feature type="active site" description="Proton donor" evidence="3">
    <location>
        <position position="157"/>
    </location>
</feature>
<dbReference type="GO" id="GO:0015937">
    <property type="term" value="P:coenzyme A biosynthetic process"/>
    <property type="evidence" value="ECO:0007669"/>
    <property type="project" value="UniProtKB-UniRule"/>
</dbReference>
<dbReference type="OrthoDB" id="9802554at2"/>
<dbReference type="GO" id="GO:0004633">
    <property type="term" value="F:phosphopantothenoylcysteine decarboxylase activity"/>
    <property type="evidence" value="ECO:0007669"/>
    <property type="project" value="UniProtKB-UniRule"/>
</dbReference>
<feature type="binding site" evidence="3">
    <location>
        <position position="339"/>
    </location>
    <ligand>
        <name>CTP</name>
        <dbReference type="ChEBI" id="CHEBI:37563"/>
    </ligand>
</feature>
<dbReference type="KEGG" id="ddt:AAY81_06280"/>
<keyword evidence="3 4" id="KW-0436">Ligase</keyword>
<organism evidence="7 8">
    <name type="scientific">Denitrobacterium detoxificans</name>
    <dbReference type="NCBI Taxonomy" id="79604"/>
    <lineage>
        <taxon>Bacteria</taxon>
        <taxon>Bacillati</taxon>
        <taxon>Actinomycetota</taxon>
        <taxon>Coriobacteriia</taxon>
        <taxon>Eggerthellales</taxon>
        <taxon>Eggerthellaceae</taxon>
        <taxon>Denitrobacterium</taxon>
    </lineage>
</organism>
<dbReference type="GO" id="GO:0010181">
    <property type="term" value="F:FMN binding"/>
    <property type="evidence" value="ECO:0007669"/>
    <property type="project" value="UniProtKB-UniRule"/>
</dbReference>
<evidence type="ECO:0000256" key="4">
    <source>
        <dbReference type="RuleBase" id="RU364078"/>
    </source>
</evidence>
<feature type="region of interest" description="Phosphopantothenoylcysteine decarboxylase" evidence="3">
    <location>
        <begin position="1"/>
        <end position="189"/>
    </location>
</feature>
<dbReference type="UniPathway" id="UPA00241">
    <property type="reaction ID" value="UER00353"/>
</dbReference>
<feature type="binding site" evidence="3">
    <location>
        <position position="288"/>
    </location>
    <ligand>
        <name>CTP</name>
        <dbReference type="ChEBI" id="CHEBI:37563"/>
    </ligand>
</feature>
<comment type="similarity">
    <text evidence="3 4">In the N-terminal section; belongs to the HFCD (homo-oligomeric flavin containing Cys decarboxylase) superfamily.</text>
</comment>
<reference evidence="8" key="1">
    <citation type="submission" date="2016-10" db="EMBL/GenBank/DDBJ databases">
        <authorList>
            <person name="Varghese N."/>
        </authorList>
    </citation>
    <scope>NUCLEOTIDE SEQUENCE [LARGE SCALE GENOMIC DNA]</scope>
    <source>
        <strain evidence="8">DSM 21843</strain>
    </source>
</reference>
<dbReference type="InterPro" id="IPR035929">
    <property type="entry name" value="CoaB-like_sf"/>
</dbReference>
<keyword evidence="3" id="KW-0479">Metal-binding</keyword>
<feature type="binding site" evidence="3">
    <location>
        <position position="278"/>
    </location>
    <ligand>
        <name>CTP</name>
        <dbReference type="ChEBI" id="CHEBI:37563"/>
    </ligand>
</feature>
<dbReference type="SUPFAM" id="SSF102645">
    <property type="entry name" value="CoaB-like"/>
    <property type="match status" value="1"/>
</dbReference>
<comment type="function">
    <text evidence="3">Catalyzes two sequential steps in the biosynthesis of coenzyme A. In the first step cysteine is conjugated to 4'-phosphopantothenate to form 4-phosphopantothenoylcysteine. In the second step the latter compound is decarboxylated to form 4'-phosphopantotheine.</text>
</comment>
<dbReference type="GO" id="GO:0071513">
    <property type="term" value="C:phosphopantothenoylcysteine decarboxylase complex"/>
    <property type="evidence" value="ECO:0007669"/>
    <property type="project" value="TreeGrafter"/>
</dbReference>
<dbReference type="SUPFAM" id="SSF52507">
    <property type="entry name" value="Homo-oligomeric flavin-containing Cys decarboxylases, HFCD"/>
    <property type="match status" value="1"/>
</dbReference>
<comment type="function">
    <text evidence="4">Catalyzes two steps in the biosynthesis of coenzyme A. In the first step cysteine is conjugated to 4'-phosphopantothenate to form 4-phosphopantothenoylcysteine, in the latter compound is decarboxylated to form 4'-phosphopantotheine.</text>
</comment>
<dbReference type="InterPro" id="IPR007085">
    <property type="entry name" value="DNA/pantothenate-metab_flavo_C"/>
</dbReference>
<comment type="similarity">
    <text evidence="3 4">In the C-terminal section; belongs to the PPC synthetase family.</text>
</comment>
<dbReference type="EC" id="4.1.1.36" evidence="3"/>
<keyword evidence="1 3" id="KW-0210">Decarboxylase</keyword>
<dbReference type="Pfam" id="PF02441">
    <property type="entry name" value="Flavoprotein"/>
    <property type="match status" value="1"/>
</dbReference>
<dbReference type="PANTHER" id="PTHR14359">
    <property type="entry name" value="HOMO-OLIGOMERIC FLAVIN CONTAINING CYS DECARBOXYLASE FAMILY"/>
    <property type="match status" value="1"/>
</dbReference>
<keyword evidence="8" id="KW-1185">Reference proteome</keyword>
<evidence type="ECO:0000259" key="6">
    <source>
        <dbReference type="Pfam" id="PF04127"/>
    </source>
</evidence>
<keyword evidence="3" id="KW-0460">Magnesium</keyword>
<protein>
    <recommendedName>
        <fullName evidence="3">Coenzyme A biosynthesis bifunctional protein CoaBC</fullName>
    </recommendedName>
    <alternativeName>
        <fullName evidence="3">DNA/pantothenate metabolism flavoprotein</fullName>
    </alternativeName>
    <alternativeName>
        <fullName evidence="3">Phosphopantothenoylcysteine synthetase/decarboxylase</fullName>
        <shortName evidence="3">PPCS-PPCDC</shortName>
    </alternativeName>
    <domain>
        <recommendedName>
            <fullName evidence="3">Phosphopantothenoylcysteine decarboxylase</fullName>
            <shortName evidence="3">PPC decarboxylase</shortName>
            <shortName evidence="3">PPC-DC</shortName>
            <ecNumber evidence="3">4.1.1.36</ecNumber>
        </recommendedName>
        <alternativeName>
            <fullName evidence="3">CoaC</fullName>
        </alternativeName>
    </domain>
    <domain>
        <recommendedName>
            <fullName evidence="3">Phosphopantothenate--cysteine ligase</fullName>
            <ecNumber evidence="3">6.3.2.5</ecNumber>
        </recommendedName>
        <alternativeName>
            <fullName evidence="3">CoaB</fullName>
        </alternativeName>
        <alternativeName>
            <fullName evidence="3">Phosphopantothenoylcysteine synthetase</fullName>
            <shortName evidence="3">PPC synthetase</shortName>
            <shortName evidence="3">PPC-S</shortName>
        </alternativeName>
    </domain>
</protein>
<dbReference type="EMBL" id="FOEC01000006">
    <property type="protein sequence ID" value="SEO76751.1"/>
    <property type="molecule type" value="Genomic_DNA"/>
</dbReference>
<accession>A0A172RYN6</accession>
<sequence length="401" mass="42384">MGSEQKTVLVGVTGGIAAYKACEIVRGLQNAGVRVRVVMTEHATKFVTPLTFRALTHEEVGVEMFTEGGDPIPHISLAEEADLFLIAPCTVNVVAKLANGIADDLLTSTAIACSCPIIVAPSANVNMYTSPANLNNMAILEMRGYQIIEAQEGYLACGYVGRGKLAPVDDIVSRALTTLGISGDMKGMNLMITAGPTIEPIDPVRYITNFSSGKTGYSLATAAAKRGANVTIVSGPVAVDAPEGVTVVPVRTAREMRDAVAEVFPMCDLAIFAAAVADLRPENEADHKLKKGLDDAALSTIRLAENPDILSEMGHAKGDQVVVGFAAETHDVVPNARKKLLAKNADMIIANQVGNGLAFGTEGNEIWMVTEDGDEHVPYMLKAELADIVLDKALSLMHGQE</sequence>
<evidence type="ECO:0000256" key="1">
    <source>
        <dbReference type="ARBA" id="ARBA00022793"/>
    </source>
</evidence>
<keyword evidence="3" id="KW-0511">Multifunctional enzyme</keyword>
<comment type="catalytic activity">
    <reaction evidence="3 4">
        <text>N-[(R)-4-phosphopantothenoyl]-L-cysteine + H(+) = (R)-4'-phosphopantetheine + CO2</text>
        <dbReference type="Rhea" id="RHEA:16793"/>
        <dbReference type="ChEBI" id="CHEBI:15378"/>
        <dbReference type="ChEBI" id="CHEBI:16526"/>
        <dbReference type="ChEBI" id="CHEBI:59458"/>
        <dbReference type="ChEBI" id="CHEBI:61723"/>
        <dbReference type="EC" id="4.1.1.36"/>
    </reaction>
</comment>
<gene>
    <name evidence="3" type="primary">coaBC</name>
    <name evidence="7" type="ORF">SAMN02910314_01129</name>
</gene>
<dbReference type="InterPro" id="IPR003382">
    <property type="entry name" value="Flavoprotein"/>
</dbReference>